<feature type="compositionally biased region" description="Acidic residues" evidence="1">
    <location>
        <begin position="141"/>
        <end position="156"/>
    </location>
</feature>
<feature type="compositionally biased region" description="Acidic residues" evidence="1">
    <location>
        <begin position="114"/>
        <end position="126"/>
    </location>
</feature>
<feature type="compositionally biased region" description="Basic and acidic residues" evidence="1">
    <location>
        <begin position="104"/>
        <end position="113"/>
    </location>
</feature>
<protein>
    <submittedName>
        <fullName evidence="2">Uncharacterized protein</fullName>
    </submittedName>
</protein>
<feature type="compositionally biased region" description="Basic and acidic residues" evidence="1">
    <location>
        <begin position="10"/>
        <end position="48"/>
    </location>
</feature>
<dbReference type="AlphaFoldDB" id="A0A7K1U292"/>
<keyword evidence="3" id="KW-1185">Reference proteome</keyword>
<dbReference type="Proteomes" id="UP000461730">
    <property type="component" value="Unassembled WGS sequence"/>
</dbReference>
<feature type="compositionally biased region" description="Acidic residues" evidence="1">
    <location>
        <begin position="62"/>
        <end position="90"/>
    </location>
</feature>
<comment type="caution">
    <text evidence="2">The sequence shown here is derived from an EMBL/GenBank/DDBJ whole genome shotgun (WGS) entry which is preliminary data.</text>
</comment>
<evidence type="ECO:0000313" key="2">
    <source>
        <dbReference type="EMBL" id="MVT08492.1"/>
    </source>
</evidence>
<sequence length="174" mass="18768">MVKAFTRINSAKEQDLHDSPQDEEKMRPEETEMELPDVKDIPGQEHIHVPPLGELADVTLSSDDEEGAGVLDDADEPSDETNVSEEEQQDLDTSANVTAGEDAENLRKAALDNRDDEGEELEEAGFGEDVSGGDLDVPGAELDDANEDIGAEDEENNIYSRGGGDNDNITEGTP</sequence>
<feature type="region of interest" description="Disordered" evidence="1">
    <location>
        <begin position="1"/>
        <end position="174"/>
    </location>
</feature>
<dbReference type="EMBL" id="WRXN01000003">
    <property type="protein sequence ID" value="MVT08492.1"/>
    <property type="molecule type" value="Genomic_DNA"/>
</dbReference>
<evidence type="ECO:0000256" key="1">
    <source>
        <dbReference type="SAM" id="MobiDB-lite"/>
    </source>
</evidence>
<accession>A0A7K1U292</accession>
<dbReference type="RefSeq" id="WP_157305913.1">
    <property type="nucleotide sequence ID" value="NZ_WRXN01000003.1"/>
</dbReference>
<proteinExistence type="predicted"/>
<organism evidence="2 3">
    <name type="scientific">Chitinophaga tropicalis</name>
    <dbReference type="NCBI Taxonomy" id="2683588"/>
    <lineage>
        <taxon>Bacteria</taxon>
        <taxon>Pseudomonadati</taxon>
        <taxon>Bacteroidota</taxon>
        <taxon>Chitinophagia</taxon>
        <taxon>Chitinophagales</taxon>
        <taxon>Chitinophagaceae</taxon>
        <taxon>Chitinophaga</taxon>
    </lineage>
</organism>
<evidence type="ECO:0000313" key="3">
    <source>
        <dbReference type="Proteomes" id="UP000461730"/>
    </source>
</evidence>
<reference evidence="2 3" key="1">
    <citation type="submission" date="2019-12" db="EMBL/GenBank/DDBJ databases">
        <title>Chitinophaga sp. strain ysch24 (GDMCC 1.1355), whole genome shotgun sequence.</title>
        <authorList>
            <person name="Zhang X."/>
        </authorList>
    </citation>
    <scope>NUCLEOTIDE SEQUENCE [LARGE SCALE GENOMIC DNA]</scope>
    <source>
        <strain evidence="3">ysch24</strain>
    </source>
</reference>
<name>A0A7K1U292_9BACT</name>
<gene>
    <name evidence="2" type="ORF">GO493_09500</name>
</gene>